<dbReference type="SUPFAM" id="SSF55797">
    <property type="entry name" value="PR-1-like"/>
    <property type="match status" value="1"/>
</dbReference>
<dbReference type="SMART" id="SM00686">
    <property type="entry name" value="DM13"/>
    <property type="match status" value="1"/>
</dbReference>
<feature type="chain" id="PRO_5043366101" evidence="3">
    <location>
        <begin position="17"/>
        <end position="834"/>
    </location>
</feature>
<dbReference type="EnsemblMetazoa" id="PPA20563.1">
    <property type="protein sequence ID" value="PPA20563.1"/>
    <property type="gene ID" value="WBGene00110117"/>
</dbReference>
<reference evidence="5" key="1">
    <citation type="journal article" date="2008" name="Nat. Genet.">
        <title>The Pristionchus pacificus genome provides a unique perspective on nematode lifestyle and parasitism.</title>
        <authorList>
            <person name="Dieterich C."/>
            <person name="Clifton S.W."/>
            <person name="Schuster L.N."/>
            <person name="Chinwalla A."/>
            <person name="Delehaunty K."/>
            <person name="Dinkelacker I."/>
            <person name="Fulton L."/>
            <person name="Fulton R."/>
            <person name="Godfrey J."/>
            <person name="Minx P."/>
            <person name="Mitreva M."/>
            <person name="Roeseler W."/>
            <person name="Tian H."/>
            <person name="Witte H."/>
            <person name="Yang S.P."/>
            <person name="Wilson R.K."/>
            <person name="Sommer R.J."/>
        </authorList>
    </citation>
    <scope>NUCLEOTIDE SEQUENCE [LARGE SCALE GENOMIC DNA]</scope>
    <source>
        <strain evidence="5">PS312</strain>
    </source>
</reference>
<feature type="region of interest" description="Disordered" evidence="2">
    <location>
        <begin position="772"/>
        <end position="834"/>
    </location>
</feature>
<protein>
    <submittedName>
        <fullName evidence="4">Uncharacterized protein</fullName>
    </submittedName>
</protein>
<dbReference type="InterPro" id="IPR014044">
    <property type="entry name" value="CAP_dom"/>
</dbReference>
<feature type="compositionally biased region" description="Basic residues" evidence="2">
    <location>
        <begin position="344"/>
        <end position="357"/>
    </location>
</feature>
<evidence type="ECO:0000313" key="4">
    <source>
        <dbReference type="EnsemblMetazoa" id="PPA20563.1"/>
    </source>
</evidence>
<gene>
    <name evidence="4" type="primary">WBGene00110117</name>
</gene>
<evidence type="ECO:0000256" key="3">
    <source>
        <dbReference type="SAM" id="SignalP"/>
    </source>
</evidence>
<dbReference type="InterPro" id="IPR034113">
    <property type="entry name" value="SCP_GAPR1-like"/>
</dbReference>
<dbReference type="CDD" id="cd05382">
    <property type="entry name" value="CAP_GAPR1-like"/>
    <property type="match status" value="1"/>
</dbReference>
<keyword evidence="3" id="KW-0732">Signal</keyword>
<feature type="region of interest" description="Disordered" evidence="2">
    <location>
        <begin position="324"/>
        <end position="421"/>
    </location>
</feature>
<feature type="compositionally biased region" description="Basic and acidic residues" evidence="2">
    <location>
        <begin position="358"/>
        <end position="381"/>
    </location>
</feature>
<dbReference type="PANTHER" id="PTHR24036">
    <property type="entry name" value="SKELETOR-RELATED"/>
    <property type="match status" value="1"/>
</dbReference>
<evidence type="ECO:0000256" key="1">
    <source>
        <dbReference type="ARBA" id="ARBA00022737"/>
    </source>
</evidence>
<dbReference type="PANTHER" id="PTHR24036:SF5">
    <property type="entry name" value="THROMBOMODULIN"/>
    <property type="match status" value="1"/>
</dbReference>
<dbReference type="AlphaFoldDB" id="A0A2A6D2D6"/>
<dbReference type="Gene3D" id="3.40.33.10">
    <property type="entry name" value="CAP"/>
    <property type="match status" value="1"/>
</dbReference>
<keyword evidence="1" id="KW-0677">Repeat</keyword>
<reference evidence="4" key="2">
    <citation type="submission" date="2022-06" db="UniProtKB">
        <authorList>
            <consortium name="EnsemblMetazoa"/>
        </authorList>
    </citation>
    <scope>IDENTIFICATION</scope>
    <source>
        <strain evidence="4">PS312</strain>
    </source>
</reference>
<evidence type="ECO:0000256" key="2">
    <source>
        <dbReference type="SAM" id="MobiDB-lite"/>
    </source>
</evidence>
<accession>A0A8R1YG55</accession>
<proteinExistence type="predicted"/>
<feature type="compositionally biased region" description="Low complexity" evidence="2">
    <location>
        <begin position="795"/>
        <end position="815"/>
    </location>
</feature>
<feature type="region of interest" description="Disordered" evidence="2">
    <location>
        <begin position="109"/>
        <end position="135"/>
    </location>
</feature>
<dbReference type="Pfam" id="PF00188">
    <property type="entry name" value="CAP"/>
    <property type="match status" value="1"/>
</dbReference>
<feature type="region of interest" description="Disordered" evidence="2">
    <location>
        <begin position="151"/>
        <end position="171"/>
    </location>
</feature>
<dbReference type="SMART" id="SM00198">
    <property type="entry name" value="SCP"/>
    <property type="match status" value="1"/>
</dbReference>
<feature type="signal peptide" evidence="3">
    <location>
        <begin position="1"/>
        <end position="16"/>
    </location>
</feature>
<feature type="compositionally biased region" description="Polar residues" evidence="2">
    <location>
        <begin position="772"/>
        <end position="789"/>
    </location>
</feature>
<sequence length="834" mass="93022">MLRILACALLIATAFGQDGAEYFGFPVGEIAHVQSSTSGMLFLADPQTLIITNFTHMPEEDTGCYSIILGPAPTQGDAMKGEKMTKDGILLRYSPLNALRRKRSVEMGASNEAADTIREKRQQQASGRIGLAVTPPGVDRVQMDSLIERAADEKAAGSGESSAREQEKDVSAQATLVAFAVDMGRRDKNKRSSKRKEINGDIHSLETIHDIESVENYDSAEDDFKKVLEDVNDEKLIVDKLPVDVESFEDSTEGDTATREELRKVETIDDEEKEKEIELARMEEMMMEEAAMMVNSTSEAAANSTVTEEEEVEDDGTSIIKEHAKRAAEHHELEGSGMEAEGSKKKHPGRHDRHMKGGKKESESSEEDKKGKKNRGEDKSGNRTHTASARQAGENQLSETNEKDTEDPAQPLKPTEFSLPKLEGGRASFSLREHGKLSDFHWLGIYDQCTKKAYQLHEISGSEIPDLESVSPLTGVAANVSSDSVQIVNCNTIVIQNFYFLKDQKRPMSRAINDDTILESVNGSDLVVKLPDGIRTFDVDFLMVFNEDTNRSYGHTFIPSLLVPPSCSRMLLCCLLLTWLAAIFRCAPFDENDFRKALKKEYNFFREIHDVPALTMDRKLTRSAQLWAEYLSTAPGKICLHHSLYGGENIYFYYSSKNITPEELAQKAVTAFYEEIKFYDFRNPGMVWPAAHFTQMTWKSAERMGVGVYTATVPPGETHGGCNIRSSENFPARFYFVVVHQWPHGNVLTSHHFARNVLRPKNPPKHLDFAWNGNSTTPDSGEAMSTTTLPPFVASTSTEPSSTTSNDITVSSVSRRALKKKRRRSNDDTIPRIV</sequence>
<accession>A0A2A6D2D6</accession>
<evidence type="ECO:0000313" key="5">
    <source>
        <dbReference type="Proteomes" id="UP000005239"/>
    </source>
</evidence>
<dbReference type="InterPro" id="IPR052126">
    <property type="entry name" value="Spindle_Org/Thrombomodulin"/>
</dbReference>
<feature type="compositionally biased region" description="Polar residues" evidence="2">
    <location>
        <begin position="383"/>
        <end position="399"/>
    </location>
</feature>
<keyword evidence="5" id="KW-1185">Reference proteome</keyword>
<dbReference type="OrthoDB" id="2448405at2759"/>
<feature type="compositionally biased region" description="Basic and acidic residues" evidence="2">
    <location>
        <begin position="324"/>
        <end position="334"/>
    </location>
</feature>
<dbReference type="InterPro" id="IPR035940">
    <property type="entry name" value="CAP_sf"/>
</dbReference>
<dbReference type="InterPro" id="IPR019545">
    <property type="entry name" value="DM13_domain"/>
</dbReference>
<name>A0A2A6D2D6_PRIPA</name>
<organism evidence="4 5">
    <name type="scientific">Pristionchus pacificus</name>
    <name type="common">Parasitic nematode worm</name>
    <dbReference type="NCBI Taxonomy" id="54126"/>
    <lineage>
        <taxon>Eukaryota</taxon>
        <taxon>Metazoa</taxon>
        <taxon>Ecdysozoa</taxon>
        <taxon>Nematoda</taxon>
        <taxon>Chromadorea</taxon>
        <taxon>Rhabditida</taxon>
        <taxon>Rhabditina</taxon>
        <taxon>Diplogasteromorpha</taxon>
        <taxon>Diplogasteroidea</taxon>
        <taxon>Neodiplogasteridae</taxon>
        <taxon>Pristionchus</taxon>
    </lineage>
</organism>
<feature type="compositionally biased region" description="Basic and acidic residues" evidence="2">
    <location>
        <begin position="825"/>
        <end position="834"/>
    </location>
</feature>
<dbReference type="Proteomes" id="UP000005239">
    <property type="component" value="Unassembled WGS sequence"/>
</dbReference>